<dbReference type="PANTHER" id="PTHR36757:SF1">
    <property type="entry name" value="GENOME ASSEMBLY, CHROMOSOME: A04"/>
    <property type="match status" value="1"/>
</dbReference>
<dbReference type="PANTHER" id="PTHR36757">
    <property type="entry name" value="BNAANNG22500D PROTEIN"/>
    <property type="match status" value="1"/>
</dbReference>
<gene>
    <name evidence="2" type="ORF">MA16_Dca023394</name>
</gene>
<feature type="region of interest" description="Disordered" evidence="1">
    <location>
        <begin position="17"/>
        <end position="36"/>
    </location>
</feature>
<dbReference type="OrthoDB" id="1621429at2759"/>
<dbReference type="EMBL" id="KZ502022">
    <property type="protein sequence ID" value="PKU84891.1"/>
    <property type="molecule type" value="Genomic_DNA"/>
</dbReference>
<evidence type="ECO:0000256" key="1">
    <source>
        <dbReference type="SAM" id="MobiDB-lite"/>
    </source>
</evidence>
<proteinExistence type="predicted"/>
<evidence type="ECO:0000313" key="2">
    <source>
        <dbReference type="EMBL" id="PKU84891.1"/>
    </source>
</evidence>
<dbReference type="AlphaFoldDB" id="A0A2I0XAG6"/>
<sequence>MATELCLASPRISFSQGIPTASAGGGESQRSDGSLPLEPVAGDFNFSIGSQISADHASNADELFSNGKILPFFKNPGPAENKPASQVPRRIFDRRGSLRELIESSTGSGDGNPSAAGDLRGAGRRSFWRFGRSSSVGSVADHGSIFSLPLNRCKSTGSYPNPAYQQPQIARTMLGSLKIRSNSNQRKTYYFTGSQRGSHGGAVRINPILNVPAPIIPSGGGGGGSDSGASNGAIGGIFAYLLCNCGGQGKRDEFGDFLNPSQRNGTASVTFAG</sequence>
<protein>
    <submittedName>
        <fullName evidence="2">Uncharacterized protein</fullName>
    </submittedName>
</protein>
<reference evidence="2 3" key="1">
    <citation type="journal article" date="2016" name="Sci. Rep.">
        <title>The Dendrobium catenatum Lindl. genome sequence provides insights into polysaccharide synthase, floral development and adaptive evolution.</title>
        <authorList>
            <person name="Zhang G.Q."/>
            <person name="Xu Q."/>
            <person name="Bian C."/>
            <person name="Tsai W.C."/>
            <person name="Yeh C.M."/>
            <person name="Liu K.W."/>
            <person name="Yoshida K."/>
            <person name="Zhang L.S."/>
            <person name="Chang S.B."/>
            <person name="Chen F."/>
            <person name="Shi Y."/>
            <person name="Su Y.Y."/>
            <person name="Zhang Y.Q."/>
            <person name="Chen L.J."/>
            <person name="Yin Y."/>
            <person name="Lin M."/>
            <person name="Huang H."/>
            <person name="Deng H."/>
            <person name="Wang Z.W."/>
            <person name="Zhu S.L."/>
            <person name="Zhao X."/>
            <person name="Deng C."/>
            <person name="Niu S.C."/>
            <person name="Huang J."/>
            <person name="Wang M."/>
            <person name="Liu G.H."/>
            <person name="Yang H.J."/>
            <person name="Xiao X.J."/>
            <person name="Hsiao Y.Y."/>
            <person name="Wu W.L."/>
            <person name="Chen Y.Y."/>
            <person name="Mitsuda N."/>
            <person name="Ohme-Takagi M."/>
            <person name="Luo Y.B."/>
            <person name="Van de Peer Y."/>
            <person name="Liu Z.J."/>
        </authorList>
    </citation>
    <scope>NUCLEOTIDE SEQUENCE [LARGE SCALE GENOMIC DNA]</scope>
    <source>
        <tissue evidence="2">The whole plant</tissue>
    </source>
</reference>
<name>A0A2I0XAG6_9ASPA</name>
<reference evidence="2 3" key="2">
    <citation type="journal article" date="2017" name="Nature">
        <title>The Apostasia genome and the evolution of orchids.</title>
        <authorList>
            <person name="Zhang G.Q."/>
            <person name="Liu K.W."/>
            <person name="Li Z."/>
            <person name="Lohaus R."/>
            <person name="Hsiao Y.Y."/>
            <person name="Niu S.C."/>
            <person name="Wang J.Y."/>
            <person name="Lin Y.C."/>
            <person name="Xu Q."/>
            <person name="Chen L.J."/>
            <person name="Yoshida K."/>
            <person name="Fujiwara S."/>
            <person name="Wang Z.W."/>
            <person name="Zhang Y.Q."/>
            <person name="Mitsuda N."/>
            <person name="Wang M."/>
            <person name="Liu G.H."/>
            <person name="Pecoraro L."/>
            <person name="Huang H.X."/>
            <person name="Xiao X.J."/>
            <person name="Lin M."/>
            <person name="Wu X.Y."/>
            <person name="Wu W.L."/>
            <person name="Chen Y.Y."/>
            <person name="Chang S.B."/>
            <person name="Sakamoto S."/>
            <person name="Ohme-Takagi M."/>
            <person name="Yagi M."/>
            <person name="Zeng S.J."/>
            <person name="Shen C.Y."/>
            <person name="Yeh C.M."/>
            <person name="Luo Y.B."/>
            <person name="Tsai W.C."/>
            <person name="Van de Peer Y."/>
            <person name="Liu Z.J."/>
        </authorList>
    </citation>
    <scope>NUCLEOTIDE SEQUENCE [LARGE SCALE GENOMIC DNA]</scope>
    <source>
        <tissue evidence="2">The whole plant</tissue>
    </source>
</reference>
<organism evidence="2 3">
    <name type="scientific">Dendrobium catenatum</name>
    <dbReference type="NCBI Taxonomy" id="906689"/>
    <lineage>
        <taxon>Eukaryota</taxon>
        <taxon>Viridiplantae</taxon>
        <taxon>Streptophyta</taxon>
        <taxon>Embryophyta</taxon>
        <taxon>Tracheophyta</taxon>
        <taxon>Spermatophyta</taxon>
        <taxon>Magnoliopsida</taxon>
        <taxon>Liliopsida</taxon>
        <taxon>Asparagales</taxon>
        <taxon>Orchidaceae</taxon>
        <taxon>Epidendroideae</taxon>
        <taxon>Malaxideae</taxon>
        <taxon>Dendrobiinae</taxon>
        <taxon>Dendrobium</taxon>
    </lineage>
</organism>
<dbReference type="Proteomes" id="UP000233837">
    <property type="component" value="Unassembled WGS sequence"/>
</dbReference>
<evidence type="ECO:0000313" key="3">
    <source>
        <dbReference type="Proteomes" id="UP000233837"/>
    </source>
</evidence>
<keyword evidence="3" id="KW-1185">Reference proteome</keyword>
<accession>A0A2I0XAG6</accession>